<evidence type="ECO:0000256" key="2">
    <source>
        <dbReference type="PIRSR" id="PIRSR607822-1"/>
    </source>
</evidence>
<feature type="compositionally biased region" description="Basic and acidic residues" evidence="3">
    <location>
        <begin position="18"/>
        <end position="50"/>
    </location>
</feature>
<feature type="region of interest" description="Disordered" evidence="3">
    <location>
        <begin position="1"/>
        <end position="69"/>
    </location>
</feature>
<dbReference type="InterPro" id="IPR007822">
    <property type="entry name" value="LANC-like"/>
</dbReference>
<dbReference type="InterPro" id="IPR020464">
    <property type="entry name" value="LanC-like_prot_euk"/>
</dbReference>
<name>A0A388JWR8_CHABU</name>
<dbReference type="AlphaFoldDB" id="A0A388JWR8"/>
<keyword evidence="2" id="KW-0862">Zinc</keyword>
<dbReference type="PRINTS" id="PR01950">
    <property type="entry name" value="LANCSUPER"/>
</dbReference>
<dbReference type="EMBL" id="BFEA01000027">
    <property type="protein sequence ID" value="GBG62225.1"/>
    <property type="molecule type" value="Genomic_DNA"/>
</dbReference>
<reference evidence="4 5" key="1">
    <citation type="journal article" date="2018" name="Cell">
        <title>The Chara Genome: Secondary Complexity and Implications for Plant Terrestrialization.</title>
        <authorList>
            <person name="Nishiyama T."/>
            <person name="Sakayama H."/>
            <person name="Vries J.D."/>
            <person name="Buschmann H."/>
            <person name="Saint-Marcoux D."/>
            <person name="Ullrich K.K."/>
            <person name="Haas F.B."/>
            <person name="Vanderstraeten L."/>
            <person name="Becker D."/>
            <person name="Lang D."/>
            <person name="Vosolsobe S."/>
            <person name="Rombauts S."/>
            <person name="Wilhelmsson P.K.I."/>
            <person name="Janitza P."/>
            <person name="Kern R."/>
            <person name="Heyl A."/>
            <person name="Rumpler F."/>
            <person name="Villalobos L.I.A.C."/>
            <person name="Clay J.M."/>
            <person name="Skokan R."/>
            <person name="Toyoda A."/>
            <person name="Suzuki Y."/>
            <person name="Kagoshima H."/>
            <person name="Schijlen E."/>
            <person name="Tajeshwar N."/>
            <person name="Catarino B."/>
            <person name="Hetherington A.J."/>
            <person name="Saltykova A."/>
            <person name="Bonnot C."/>
            <person name="Breuninger H."/>
            <person name="Symeonidi A."/>
            <person name="Radhakrishnan G.V."/>
            <person name="Van Nieuwerburgh F."/>
            <person name="Deforce D."/>
            <person name="Chang C."/>
            <person name="Karol K.G."/>
            <person name="Hedrich R."/>
            <person name="Ulvskov P."/>
            <person name="Glockner G."/>
            <person name="Delwiche C.F."/>
            <person name="Petrasek J."/>
            <person name="Van de Peer Y."/>
            <person name="Friml J."/>
            <person name="Beilby M."/>
            <person name="Dolan L."/>
            <person name="Kohara Y."/>
            <person name="Sugano S."/>
            <person name="Fujiyama A."/>
            <person name="Delaux P.-M."/>
            <person name="Quint M."/>
            <person name="TheiBen G."/>
            <person name="Hagemann M."/>
            <person name="Harholt J."/>
            <person name="Dunand C."/>
            <person name="Zachgo S."/>
            <person name="Langdale J."/>
            <person name="Maumus F."/>
            <person name="Straeten D.V.D."/>
            <person name="Gould S.B."/>
            <person name="Rensing S.A."/>
        </authorList>
    </citation>
    <scope>NUCLEOTIDE SEQUENCE [LARGE SCALE GENOMIC DNA]</scope>
    <source>
        <strain evidence="4 5">S276</strain>
    </source>
</reference>
<dbReference type="PANTHER" id="PTHR12736:SF7">
    <property type="entry name" value="LANC-LIKE PROTEIN 3"/>
    <property type="match status" value="1"/>
</dbReference>
<evidence type="ECO:0000256" key="3">
    <source>
        <dbReference type="SAM" id="MobiDB-lite"/>
    </source>
</evidence>
<gene>
    <name evidence="4" type="ORF">CBR_g29833</name>
</gene>
<dbReference type="GO" id="GO:0005975">
    <property type="term" value="P:carbohydrate metabolic process"/>
    <property type="evidence" value="ECO:0007669"/>
    <property type="project" value="InterPro"/>
</dbReference>
<evidence type="ECO:0008006" key="6">
    <source>
        <dbReference type="Google" id="ProtNLM"/>
    </source>
</evidence>
<dbReference type="InterPro" id="IPR012341">
    <property type="entry name" value="6hp_glycosidase-like_sf"/>
</dbReference>
<dbReference type="Gramene" id="GBG62225">
    <property type="protein sequence ID" value="GBG62225"/>
    <property type="gene ID" value="CBR_g29833"/>
</dbReference>
<feature type="binding site" evidence="2">
    <location>
        <position position="320"/>
    </location>
    <ligand>
        <name>Zn(2+)</name>
        <dbReference type="ChEBI" id="CHEBI:29105"/>
    </ligand>
</feature>
<organism evidence="4 5">
    <name type="scientific">Chara braunii</name>
    <name type="common">Braun's stonewort</name>
    <dbReference type="NCBI Taxonomy" id="69332"/>
    <lineage>
        <taxon>Eukaryota</taxon>
        <taxon>Viridiplantae</taxon>
        <taxon>Streptophyta</taxon>
        <taxon>Charophyceae</taxon>
        <taxon>Charales</taxon>
        <taxon>Characeae</taxon>
        <taxon>Chara</taxon>
    </lineage>
</organism>
<dbReference type="Pfam" id="PF05147">
    <property type="entry name" value="LANC_like"/>
    <property type="match status" value="1"/>
</dbReference>
<proteinExistence type="inferred from homology"/>
<evidence type="ECO:0000313" key="5">
    <source>
        <dbReference type="Proteomes" id="UP000265515"/>
    </source>
</evidence>
<dbReference type="PANTHER" id="PTHR12736">
    <property type="entry name" value="LANC-LIKE PROTEIN"/>
    <property type="match status" value="1"/>
</dbReference>
<dbReference type="SMART" id="SM01260">
    <property type="entry name" value="LANC_like"/>
    <property type="match status" value="1"/>
</dbReference>
<protein>
    <recommendedName>
        <fullName evidence="6">LanC-like protein GCL2</fullName>
    </recommendedName>
</protein>
<sequence length="452" mass="49310">MENRQPRYFANTLPDYVESAREEGEGEKGEGEGERGEPEGGKAPAKRDPSMTDMPRGGGGGEGIRFPSSQDFMQSGATLKDDIVHRTWTAVDRTVRDPFMYTGTLGTALLCLKSYQVTGNENDLKTCLDIVDASAAASLRAKLVVTFLCGHSGIYAVGAVAAHYSKDQRRFNRYINLFNEVASERALAAGPEDGGMGMPYELLYGRAGFLWSALYINRHCGDGTIPLSTTGAVIEAIISGGRAGAANTGWPLMYQWHGTRYWGAAHGLAGIMQVLMHFPLSPSAEEDVKATLRLMIRNRFPSGNYPSSEGKSRDLLVHWCHGAPGVAVTMVTAASKYGPQGEGAEFLQAAVEAADVVWERGLLRRAGLCHGVSGNAYVFLSLFRATGEKRHLHRAQAFATFLRDRGQELIRTGKMHGGDRPYSLYEGVAGFSYLWLDLCQPENSRFPGYELF</sequence>
<dbReference type="Proteomes" id="UP000265515">
    <property type="component" value="Unassembled WGS sequence"/>
</dbReference>
<dbReference type="GO" id="GO:0005886">
    <property type="term" value="C:plasma membrane"/>
    <property type="evidence" value="ECO:0007669"/>
    <property type="project" value="TreeGrafter"/>
</dbReference>
<dbReference type="GO" id="GO:0046872">
    <property type="term" value="F:metal ion binding"/>
    <property type="evidence" value="ECO:0007669"/>
    <property type="project" value="UniProtKB-KW"/>
</dbReference>
<evidence type="ECO:0000256" key="1">
    <source>
        <dbReference type="ARBA" id="ARBA00007179"/>
    </source>
</evidence>
<comment type="caution">
    <text evidence="4">The sequence shown here is derived from an EMBL/GenBank/DDBJ whole genome shotgun (WGS) entry which is preliminary data.</text>
</comment>
<dbReference type="CDD" id="cd04794">
    <property type="entry name" value="euk_LANCL"/>
    <property type="match status" value="1"/>
</dbReference>
<dbReference type="OrthoDB" id="10257263at2759"/>
<dbReference type="SUPFAM" id="SSF158745">
    <property type="entry name" value="LanC-like"/>
    <property type="match status" value="1"/>
</dbReference>
<feature type="binding site" evidence="2">
    <location>
        <position position="369"/>
    </location>
    <ligand>
        <name>Zn(2+)</name>
        <dbReference type="ChEBI" id="CHEBI:29105"/>
    </ligand>
</feature>
<dbReference type="PRINTS" id="PR01951">
    <property type="entry name" value="LANCEUKARYTE"/>
</dbReference>
<accession>A0A388JWR8</accession>
<evidence type="ECO:0000313" key="4">
    <source>
        <dbReference type="EMBL" id="GBG62225.1"/>
    </source>
</evidence>
<dbReference type="GO" id="GO:0031179">
    <property type="term" value="P:peptide modification"/>
    <property type="evidence" value="ECO:0007669"/>
    <property type="project" value="InterPro"/>
</dbReference>
<keyword evidence="5" id="KW-1185">Reference proteome</keyword>
<feature type="binding site" evidence="2">
    <location>
        <position position="370"/>
    </location>
    <ligand>
        <name>Zn(2+)</name>
        <dbReference type="ChEBI" id="CHEBI:29105"/>
    </ligand>
</feature>
<dbReference type="OMA" id="FLHDRAH"/>
<dbReference type="Gene3D" id="1.50.10.10">
    <property type="match status" value="1"/>
</dbReference>
<comment type="similarity">
    <text evidence="1">Belongs to the LanC-like protein family.</text>
</comment>
<keyword evidence="2" id="KW-0479">Metal-binding</keyword>